<dbReference type="Proteomes" id="UP000662814">
    <property type="component" value="Chromosome"/>
</dbReference>
<organism evidence="8 9">
    <name type="scientific">Paramicrobacterium chengjingii</name>
    <dbReference type="NCBI Taxonomy" id="2769067"/>
    <lineage>
        <taxon>Bacteria</taxon>
        <taxon>Bacillati</taxon>
        <taxon>Actinomycetota</taxon>
        <taxon>Actinomycetes</taxon>
        <taxon>Micrococcales</taxon>
        <taxon>Microbacteriaceae</taxon>
        <taxon>Paramicrobacterium</taxon>
    </lineage>
</organism>
<evidence type="ECO:0000259" key="6">
    <source>
        <dbReference type="PROSITE" id="PS50043"/>
    </source>
</evidence>
<dbReference type="InterPro" id="IPR016032">
    <property type="entry name" value="Sig_transdc_resp-reg_C-effctor"/>
</dbReference>
<reference evidence="8 9" key="1">
    <citation type="submission" date="2020-12" db="EMBL/GenBank/DDBJ databases">
        <title>Microbacterium sp. HY060.</title>
        <authorList>
            <person name="Zhou J."/>
        </authorList>
    </citation>
    <scope>NUCLEOTIDE SEQUENCE [LARGE SCALE GENOMIC DNA]</scope>
    <source>
        <strain evidence="8 9">HY60</strain>
    </source>
</reference>
<evidence type="ECO:0000313" key="8">
    <source>
        <dbReference type="EMBL" id="QPZ38608.1"/>
    </source>
</evidence>
<evidence type="ECO:0000313" key="9">
    <source>
        <dbReference type="Proteomes" id="UP000662814"/>
    </source>
</evidence>
<dbReference type="CDD" id="cd17535">
    <property type="entry name" value="REC_NarL-like"/>
    <property type="match status" value="1"/>
</dbReference>
<evidence type="ECO:0000256" key="2">
    <source>
        <dbReference type="ARBA" id="ARBA00023015"/>
    </source>
</evidence>
<feature type="modified residue" description="4-aspartylphosphate" evidence="5">
    <location>
        <position position="57"/>
    </location>
</feature>
<dbReference type="Pfam" id="PF00196">
    <property type="entry name" value="GerE"/>
    <property type="match status" value="1"/>
</dbReference>
<keyword evidence="2" id="KW-0805">Transcription regulation</keyword>
<dbReference type="Gene3D" id="1.10.10.10">
    <property type="entry name" value="Winged helix-like DNA-binding domain superfamily/Winged helix DNA-binding domain"/>
    <property type="match status" value="1"/>
</dbReference>
<dbReference type="SUPFAM" id="SSF46894">
    <property type="entry name" value="C-terminal effector domain of the bipartite response regulators"/>
    <property type="match status" value="1"/>
</dbReference>
<keyword evidence="4" id="KW-0804">Transcription</keyword>
<dbReference type="Pfam" id="PF00072">
    <property type="entry name" value="Response_reg"/>
    <property type="match status" value="1"/>
</dbReference>
<name>A0ABX6YII9_9MICO</name>
<evidence type="ECO:0000256" key="5">
    <source>
        <dbReference type="PROSITE-ProRule" id="PRU00169"/>
    </source>
</evidence>
<dbReference type="PROSITE" id="PS50110">
    <property type="entry name" value="RESPONSE_REGULATORY"/>
    <property type="match status" value="1"/>
</dbReference>
<dbReference type="PANTHER" id="PTHR43214">
    <property type="entry name" value="TWO-COMPONENT RESPONSE REGULATOR"/>
    <property type="match status" value="1"/>
</dbReference>
<dbReference type="InterPro" id="IPR001789">
    <property type="entry name" value="Sig_transdc_resp-reg_receiver"/>
</dbReference>
<dbReference type="InterPro" id="IPR036388">
    <property type="entry name" value="WH-like_DNA-bd_sf"/>
</dbReference>
<evidence type="ECO:0000256" key="3">
    <source>
        <dbReference type="ARBA" id="ARBA00023125"/>
    </source>
</evidence>
<dbReference type="PANTHER" id="PTHR43214:SF24">
    <property type="entry name" value="TRANSCRIPTIONAL REGULATORY PROTEIN NARL-RELATED"/>
    <property type="match status" value="1"/>
</dbReference>
<keyword evidence="3" id="KW-0238">DNA-binding</keyword>
<dbReference type="EMBL" id="CP061169">
    <property type="protein sequence ID" value="QPZ38608.1"/>
    <property type="molecule type" value="Genomic_DNA"/>
</dbReference>
<evidence type="ECO:0000256" key="1">
    <source>
        <dbReference type="ARBA" id="ARBA00022553"/>
    </source>
</evidence>
<feature type="domain" description="Response regulatory" evidence="7">
    <location>
        <begin position="2"/>
        <end position="127"/>
    </location>
</feature>
<dbReference type="InterPro" id="IPR011006">
    <property type="entry name" value="CheY-like_superfamily"/>
</dbReference>
<dbReference type="RefSeq" id="WP_166985993.1">
    <property type="nucleotide sequence ID" value="NZ_CP061169.1"/>
</dbReference>
<keyword evidence="1 5" id="KW-0597">Phosphoprotein</keyword>
<dbReference type="PROSITE" id="PS00622">
    <property type="entry name" value="HTH_LUXR_1"/>
    <property type="match status" value="1"/>
</dbReference>
<dbReference type="SMART" id="SM00448">
    <property type="entry name" value="REC"/>
    <property type="match status" value="1"/>
</dbReference>
<feature type="domain" description="HTH luxR-type" evidence="6">
    <location>
        <begin position="148"/>
        <end position="218"/>
    </location>
</feature>
<dbReference type="PRINTS" id="PR00038">
    <property type="entry name" value="HTHLUXR"/>
</dbReference>
<sequence>MRILLAEDSTLLREALTALVERLGHSVVATAHDADELRRVYGRMDAGCDRPDLIVTDVRMPPQNRDDGLAAALSIRRQSPTQPVLVLSQYIADRYARDLLTLPGGAIGYLLKDRISRVNDFARSLVTVQEGGTVIDPDVVQHLLRPRDRGPLATLTPRERDVLELMADGKSNSEIAASLVVSDASVRKHVGNIFAKLGLGPVEENRRVKAVLTYLHDSRQ</sequence>
<gene>
    <name evidence="8" type="ORF">HCR76_00385</name>
</gene>
<keyword evidence="9" id="KW-1185">Reference proteome</keyword>
<dbReference type="Gene3D" id="3.40.50.2300">
    <property type="match status" value="1"/>
</dbReference>
<evidence type="ECO:0000259" key="7">
    <source>
        <dbReference type="PROSITE" id="PS50110"/>
    </source>
</evidence>
<dbReference type="InterPro" id="IPR000792">
    <property type="entry name" value="Tscrpt_reg_LuxR_C"/>
</dbReference>
<dbReference type="SMART" id="SM00421">
    <property type="entry name" value="HTH_LUXR"/>
    <property type="match status" value="1"/>
</dbReference>
<dbReference type="SUPFAM" id="SSF52172">
    <property type="entry name" value="CheY-like"/>
    <property type="match status" value="1"/>
</dbReference>
<accession>A0ABX6YII9</accession>
<dbReference type="CDD" id="cd06170">
    <property type="entry name" value="LuxR_C_like"/>
    <property type="match status" value="1"/>
</dbReference>
<proteinExistence type="predicted"/>
<dbReference type="InterPro" id="IPR039420">
    <property type="entry name" value="WalR-like"/>
</dbReference>
<dbReference type="PROSITE" id="PS50043">
    <property type="entry name" value="HTH_LUXR_2"/>
    <property type="match status" value="1"/>
</dbReference>
<protein>
    <submittedName>
        <fullName evidence="8">Response regulator transcription factor</fullName>
    </submittedName>
</protein>
<evidence type="ECO:0000256" key="4">
    <source>
        <dbReference type="ARBA" id="ARBA00023163"/>
    </source>
</evidence>
<dbReference type="InterPro" id="IPR058245">
    <property type="entry name" value="NreC/VraR/RcsB-like_REC"/>
</dbReference>